<name>A0A1Y3B8Y4_EURMA</name>
<comment type="caution">
    <text evidence="1">The sequence shown here is derived from an EMBL/GenBank/DDBJ whole genome shotgun (WGS) entry which is preliminary data.</text>
</comment>
<dbReference type="Proteomes" id="UP000194236">
    <property type="component" value="Unassembled WGS sequence"/>
</dbReference>
<accession>A0A1Y3B8Y4</accession>
<keyword evidence="2" id="KW-1185">Reference proteome</keyword>
<dbReference type="AlphaFoldDB" id="A0A1Y3B8Y4"/>
<feature type="non-terminal residue" evidence="1">
    <location>
        <position position="1"/>
    </location>
</feature>
<dbReference type="EMBL" id="MUJZ01037194">
    <property type="protein sequence ID" value="OTF76494.1"/>
    <property type="molecule type" value="Genomic_DNA"/>
</dbReference>
<reference evidence="1 2" key="1">
    <citation type="submission" date="2017-03" db="EMBL/GenBank/DDBJ databases">
        <title>Genome Survey of Euroglyphus maynei.</title>
        <authorList>
            <person name="Arlian L.G."/>
            <person name="Morgan M.S."/>
            <person name="Rider S.D."/>
        </authorList>
    </citation>
    <scope>NUCLEOTIDE SEQUENCE [LARGE SCALE GENOMIC DNA]</scope>
    <source>
        <strain evidence="1">Arlian Lab</strain>
        <tissue evidence="1">Whole body</tissue>
    </source>
</reference>
<organism evidence="1 2">
    <name type="scientific">Euroglyphus maynei</name>
    <name type="common">Mayne's house dust mite</name>
    <dbReference type="NCBI Taxonomy" id="6958"/>
    <lineage>
        <taxon>Eukaryota</taxon>
        <taxon>Metazoa</taxon>
        <taxon>Ecdysozoa</taxon>
        <taxon>Arthropoda</taxon>
        <taxon>Chelicerata</taxon>
        <taxon>Arachnida</taxon>
        <taxon>Acari</taxon>
        <taxon>Acariformes</taxon>
        <taxon>Sarcoptiformes</taxon>
        <taxon>Astigmata</taxon>
        <taxon>Psoroptidia</taxon>
        <taxon>Analgoidea</taxon>
        <taxon>Pyroglyphidae</taxon>
        <taxon>Pyroglyphinae</taxon>
        <taxon>Euroglyphus</taxon>
    </lineage>
</organism>
<feature type="non-terminal residue" evidence="1">
    <location>
        <position position="169"/>
    </location>
</feature>
<evidence type="ECO:0000313" key="1">
    <source>
        <dbReference type="EMBL" id="OTF76494.1"/>
    </source>
</evidence>
<gene>
    <name evidence="1" type="ORF">BLA29_012802</name>
</gene>
<protein>
    <submittedName>
        <fullName evidence="1">Uncharacterized protein</fullName>
    </submittedName>
</protein>
<sequence>FTIAPEDTNKLPDFFEKLENDKQELGVYSCGVNVSSMDDVFLKVIELENTKSKSLEAAEASMNHDLQTLAVARTSRANSVISIYATQQNKTNGDGGPAAFKTTNNHLDVFNNNTFRQSSFSTDRPLYNNNIGDIIQRQTPKVPPGRSLTLLKLKALLSKRANDIKRNTK</sequence>
<proteinExistence type="predicted"/>
<evidence type="ECO:0000313" key="2">
    <source>
        <dbReference type="Proteomes" id="UP000194236"/>
    </source>
</evidence>